<organism evidence="1 2">
    <name type="scientific">Nocardiopsis mwathae</name>
    <dbReference type="NCBI Taxonomy" id="1472723"/>
    <lineage>
        <taxon>Bacteria</taxon>
        <taxon>Bacillati</taxon>
        <taxon>Actinomycetota</taxon>
        <taxon>Actinomycetes</taxon>
        <taxon>Streptosporangiales</taxon>
        <taxon>Nocardiopsidaceae</taxon>
        <taxon>Nocardiopsis</taxon>
    </lineage>
</organism>
<proteinExistence type="predicted"/>
<dbReference type="EMBL" id="JACHDS010000001">
    <property type="protein sequence ID" value="MBB6173403.1"/>
    <property type="molecule type" value="Genomic_DNA"/>
</dbReference>
<gene>
    <name evidence="1" type="ORF">HNR23_003463</name>
</gene>
<protein>
    <submittedName>
        <fullName evidence="1">Uncharacterized protein</fullName>
    </submittedName>
</protein>
<sequence length="90" mass="9883">MLFYLPRCRFQAGRFGASRSKALTVSIASVMSPRQCALHEALRRRVTAIMKAPAKHASSAVLSLARARYAVYPTRSGISSAPQPRYSSLQ</sequence>
<evidence type="ECO:0000313" key="2">
    <source>
        <dbReference type="Proteomes" id="UP000546642"/>
    </source>
</evidence>
<keyword evidence="2" id="KW-1185">Reference proteome</keyword>
<dbReference type="Proteomes" id="UP000546642">
    <property type="component" value="Unassembled WGS sequence"/>
</dbReference>
<evidence type="ECO:0000313" key="1">
    <source>
        <dbReference type="EMBL" id="MBB6173403.1"/>
    </source>
</evidence>
<reference evidence="1 2" key="1">
    <citation type="submission" date="2020-08" db="EMBL/GenBank/DDBJ databases">
        <title>Sequencing the genomes of 1000 actinobacteria strains.</title>
        <authorList>
            <person name="Klenk H.-P."/>
        </authorList>
    </citation>
    <scope>NUCLEOTIDE SEQUENCE [LARGE SCALE GENOMIC DNA]</scope>
    <source>
        <strain evidence="1 2">DSM 46659</strain>
    </source>
</reference>
<dbReference type="AlphaFoldDB" id="A0A7X0D6K3"/>
<comment type="caution">
    <text evidence="1">The sequence shown here is derived from an EMBL/GenBank/DDBJ whole genome shotgun (WGS) entry which is preliminary data.</text>
</comment>
<name>A0A7X0D6K3_9ACTN</name>
<accession>A0A7X0D6K3</accession>